<proteinExistence type="predicted"/>
<comment type="caution">
    <text evidence="3">The sequence shown here is derived from an EMBL/GenBank/DDBJ whole genome shotgun (WGS) entry which is preliminary data.</text>
</comment>
<dbReference type="InterPro" id="IPR050769">
    <property type="entry name" value="NAT_camello-type"/>
</dbReference>
<dbReference type="PANTHER" id="PTHR13947">
    <property type="entry name" value="GNAT FAMILY N-ACETYLTRANSFERASE"/>
    <property type="match status" value="1"/>
</dbReference>
<dbReference type="GO" id="GO:0008080">
    <property type="term" value="F:N-acetyltransferase activity"/>
    <property type="evidence" value="ECO:0007669"/>
    <property type="project" value="InterPro"/>
</dbReference>
<evidence type="ECO:0000313" key="4">
    <source>
        <dbReference type="Proteomes" id="UP000192796"/>
    </source>
</evidence>
<feature type="domain" description="N-acetyltransferase" evidence="2">
    <location>
        <begin position="7"/>
        <end position="163"/>
    </location>
</feature>
<sequence>MQQSTDITIRTDIRPGDLGMMIYLHGVLYQQEYDHGVSFESIVAGGLHEFYTTYNPANERLWIAEDNGKMIGCLLLKNRGETAQLRYFLILPEYRGIGLGNKLLRLFIEFAKACKYKNAYLWTTNELDTAHHLYQKIGFTLTEEKPSTGFGKPLIEQRFDMVL</sequence>
<dbReference type="EMBL" id="LVYD01000002">
    <property type="protein sequence ID" value="OQP66603.1"/>
    <property type="molecule type" value="Genomic_DNA"/>
</dbReference>
<dbReference type="InterPro" id="IPR000182">
    <property type="entry name" value="GNAT_dom"/>
</dbReference>
<dbReference type="PROSITE" id="PS51186">
    <property type="entry name" value="GNAT"/>
    <property type="match status" value="1"/>
</dbReference>
<dbReference type="AlphaFoldDB" id="A0A1V9G7K9"/>
<keyword evidence="4" id="KW-1185">Reference proteome</keyword>
<dbReference type="STRING" id="1703345.A3860_13075"/>
<name>A0A1V9G7K9_9BACT</name>
<protein>
    <submittedName>
        <fullName evidence="3">GCN5 family acetyltransferase</fullName>
    </submittedName>
</protein>
<evidence type="ECO:0000259" key="2">
    <source>
        <dbReference type="PROSITE" id="PS51186"/>
    </source>
</evidence>
<dbReference type="InterPro" id="IPR016181">
    <property type="entry name" value="Acyl_CoA_acyltransferase"/>
</dbReference>
<dbReference type="OrthoDB" id="5419426at2"/>
<evidence type="ECO:0000313" key="3">
    <source>
        <dbReference type="EMBL" id="OQP66603.1"/>
    </source>
</evidence>
<gene>
    <name evidence="3" type="ORF">A3860_13075</name>
</gene>
<accession>A0A1V9G7K9</accession>
<keyword evidence="1 3" id="KW-0808">Transferase</keyword>
<dbReference type="CDD" id="cd04301">
    <property type="entry name" value="NAT_SF"/>
    <property type="match status" value="1"/>
</dbReference>
<dbReference type="Gene3D" id="3.40.630.30">
    <property type="match status" value="1"/>
</dbReference>
<dbReference type="SUPFAM" id="SSF55729">
    <property type="entry name" value="Acyl-CoA N-acyltransferases (Nat)"/>
    <property type="match status" value="1"/>
</dbReference>
<dbReference type="Proteomes" id="UP000192796">
    <property type="component" value="Unassembled WGS sequence"/>
</dbReference>
<reference evidence="3 4" key="1">
    <citation type="submission" date="2016-03" db="EMBL/GenBank/DDBJ databases">
        <title>Niastella vici sp. nov., isolated from farmland soil.</title>
        <authorList>
            <person name="Chen L."/>
            <person name="Wang D."/>
            <person name="Yang S."/>
            <person name="Wang G."/>
        </authorList>
    </citation>
    <scope>NUCLEOTIDE SEQUENCE [LARGE SCALE GENOMIC DNA]</scope>
    <source>
        <strain evidence="3 4">DJ57</strain>
    </source>
</reference>
<dbReference type="PANTHER" id="PTHR13947:SF37">
    <property type="entry name" value="LD18367P"/>
    <property type="match status" value="1"/>
</dbReference>
<dbReference type="Pfam" id="PF00583">
    <property type="entry name" value="Acetyltransf_1"/>
    <property type="match status" value="1"/>
</dbReference>
<evidence type="ECO:0000256" key="1">
    <source>
        <dbReference type="ARBA" id="ARBA00022679"/>
    </source>
</evidence>
<dbReference type="RefSeq" id="WP_081145541.1">
    <property type="nucleotide sequence ID" value="NZ_LVYD01000002.1"/>
</dbReference>
<organism evidence="3 4">
    <name type="scientific">Niastella vici</name>
    <dbReference type="NCBI Taxonomy" id="1703345"/>
    <lineage>
        <taxon>Bacteria</taxon>
        <taxon>Pseudomonadati</taxon>
        <taxon>Bacteroidota</taxon>
        <taxon>Chitinophagia</taxon>
        <taxon>Chitinophagales</taxon>
        <taxon>Chitinophagaceae</taxon>
        <taxon>Niastella</taxon>
    </lineage>
</organism>